<evidence type="ECO:0000313" key="4">
    <source>
        <dbReference type="EMBL" id="OWQ93560.1"/>
    </source>
</evidence>
<dbReference type="OrthoDB" id="9807950at2"/>
<dbReference type="GO" id="GO:0009306">
    <property type="term" value="P:protein secretion"/>
    <property type="evidence" value="ECO:0007669"/>
    <property type="project" value="InterPro"/>
</dbReference>
<dbReference type="Proteomes" id="UP000197468">
    <property type="component" value="Unassembled WGS sequence"/>
</dbReference>
<dbReference type="PRINTS" id="PR00950">
    <property type="entry name" value="TYPE3IMSPROT"/>
</dbReference>
<dbReference type="AlphaFoldDB" id="A0A246JLY5"/>
<evidence type="ECO:0008006" key="6">
    <source>
        <dbReference type="Google" id="ProtNLM"/>
    </source>
</evidence>
<dbReference type="RefSeq" id="WP_088382706.1">
    <property type="nucleotide sequence ID" value="NZ_NIOF01000001.1"/>
</dbReference>
<dbReference type="EMBL" id="NIOF01000001">
    <property type="protein sequence ID" value="OWQ93560.1"/>
    <property type="molecule type" value="Genomic_DNA"/>
</dbReference>
<dbReference type="PANTHER" id="PTHR30531">
    <property type="entry name" value="FLAGELLAR BIOSYNTHETIC PROTEIN FLHB"/>
    <property type="match status" value="1"/>
</dbReference>
<evidence type="ECO:0000256" key="2">
    <source>
        <dbReference type="SAM" id="MobiDB-lite"/>
    </source>
</evidence>
<dbReference type="GO" id="GO:0005886">
    <property type="term" value="C:plasma membrane"/>
    <property type="evidence" value="ECO:0007669"/>
    <property type="project" value="TreeGrafter"/>
</dbReference>
<dbReference type="PANTHER" id="PTHR30531:SF14">
    <property type="entry name" value="SURFACE PRESENTATION OF ANTIGENS PROTEIN SPAS"/>
    <property type="match status" value="1"/>
</dbReference>
<accession>A0A246JLY5</accession>
<dbReference type="Pfam" id="PF01312">
    <property type="entry name" value="Bac_export_2"/>
    <property type="match status" value="1"/>
</dbReference>
<dbReference type="Gene3D" id="3.40.1690.10">
    <property type="entry name" value="secretion proteins EscU"/>
    <property type="match status" value="1"/>
</dbReference>
<feature type="compositionally biased region" description="Basic and acidic residues" evidence="2">
    <location>
        <begin position="10"/>
        <end position="21"/>
    </location>
</feature>
<evidence type="ECO:0000256" key="3">
    <source>
        <dbReference type="SAM" id="Phobius"/>
    </source>
</evidence>
<comment type="similarity">
    <text evidence="1">Belongs to the type III secretion exporter family.</text>
</comment>
<evidence type="ECO:0000313" key="5">
    <source>
        <dbReference type="Proteomes" id="UP000197468"/>
    </source>
</evidence>
<keyword evidence="3" id="KW-0472">Membrane</keyword>
<dbReference type="InterPro" id="IPR006135">
    <property type="entry name" value="T3SS_substrate_exporter"/>
</dbReference>
<protein>
    <recommendedName>
        <fullName evidence="6">EscU/YscU/HrcU family type III secretion system export apparatus switch protein</fullName>
    </recommendedName>
</protein>
<dbReference type="InterPro" id="IPR029025">
    <property type="entry name" value="T3SS_substrate_exporter_C"/>
</dbReference>
<keyword evidence="3" id="KW-0812">Transmembrane</keyword>
<organism evidence="4 5">
    <name type="scientific">Roseateles aquatilis</name>
    <dbReference type="NCBI Taxonomy" id="431061"/>
    <lineage>
        <taxon>Bacteria</taxon>
        <taxon>Pseudomonadati</taxon>
        <taxon>Pseudomonadota</taxon>
        <taxon>Betaproteobacteria</taxon>
        <taxon>Burkholderiales</taxon>
        <taxon>Sphaerotilaceae</taxon>
        <taxon>Roseateles</taxon>
    </lineage>
</organism>
<proteinExistence type="inferred from homology"/>
<gene>
    <name evidence="4" type="ORF">CDN99_03605</name>
</gene>
<feature type="transmembrane region" description="Helical" evidence="3">
    <location>
        <begin position="78"/>
        <end position="102"/>
    </location>
</feature>
<name>A0A246JLY5_9BURK</name>
<reference evidence="4 5" key="1">
    <citation type="journal article" date="2008" name="Int. J. Syst. Evol. Microbiol.">
        <title>Description of Roseateles aquatilis sp. nov. and Roseateles terrae sp. nov., in the class Betaproteobacteria, and emended description of the genus Roseateles.</title>
        <authorList>
            <person name="Gomila M."/>
            <person name="Bowien B."/>
            <person name="Falsen E."/>
            <person name="Moore E.R."/>
            <person name="Lalucat J."/>
        </authorList>
    </citation>
    <scope>NUCLEOTIDE SEQUENCE [LARGE SCALE GENOMIC DNA]</scope>
    <source>
        <strain evidence="4 5">CCUG 48205</strain>
    </source>
</reference>
<comment type="caution">
    <text evidence="4">The sequence shown here is derived from an EMBL/GenBank/DDBJ whole genome shotgun (WGS) entry which is preliminary data.</text>
</comment>
<evidence type="ECO:0000256" key="1">
    <source>
        <dbReference type="ARBA" id="ARBA00010690"/>
    </source>
</evidence>
<feature type="region of interest" description="Disordered" evidence="2">
    <location>
        <begin position="1"/>
        <end position="21"/>
    </location>
</feature>
<keyword evidence="5" id="KW-1185">Reference proteome</keyword>
<keyword evidence="3" id="KW-1133">Transmembrane helix</keyword>
<sequence length="380" mass="42380">MAEKNLPPTESRKRQAREDGHLGVSQDSLKILRLLLMSEVAFATEPLWRGLIAEMLDAGLRQVERPLDLDFSMAWSSFLQVLVVLLILALLPALTAVIGTLAQTKFNVAPKTLGKGFDKLNPGNNLKNLFSGQKLVMAALGPIRSSMLLVVAWLKIRSELPDVAQAFRANAEQGWSMALELLHGLERQCIVVLVLLIVTDILLQRYLTYRQLRMDISEVKRDHKQNEGDPMLKGMRKHIAKEIVMSDGPPPQTRPSAVVVNPEHIAVALFYDPEITEVPLVLEKLGDQEALALRRKAREDGIPVVRYVGLARHLMASGQVGQPVPEYTFRAVALLLRVIEEYERRAPEILRPVLRPGEHEHHVDLAEVDDALGDSMLSLG</sequence>
<dbReference type="SUPFAM" id="SSF160544">
    <property type="entry name" value="EscU C-terminal domain-like"/>
    <property type="match status" value="1"/>
</dbReference>